<evidence type="ECO:0000313" key="3">
    <source>
        <dbReference type="Proteomes" id="UP001158576"/>
    </source>
</evidence>
<proteinExistence type="predicted"/>
<dbReference type="SUPFAM" id="SSF52047">
    <property type="entry name" value="RNI-like"/>
    <property type="match status" value="1"/>
</dbReference>
<feature type="compositionally biased region" description="Basic and acidic residues" evidence="1">
    <location>
        <begin position="12"/>
        <end position="25"/>
    </location>
</feature>
<organism evidence="2 3">
    <name type="scientific">Oikopleura dioica</name>
    <name type="common">Tunicate</name>
    <dbReference type="NCBI Taxonomy" id="34765"/>
    <lineage>
        <taxon>Eukaryota</taxon>
        <taxon>Metazoa</taxon>
        <taxon>Chordata</taxon>
        <taxon>Tunicata</taxon>
        <taxon>Appendicularia</taxon>
        <taxon>Copelata</taxon>
        <taxon>Oikopleuridae</taxon>
        <taxon>Oikopleura</taxon>
    </lineage>
</organism>
<protein>
    <submittedName>
        <fullName evidence="2">Oidioi.mRNA.OKI2018_I69.XSR.g15783.t1.cds</fullName>
    </submittedName>
</protein>
<gene>
    <name evidence="2" type="ORF">OKIOD_LOCUS7341</name>
</gene>
<reference evidence="2 3" key="1">
    <citation type="submission" date="2021-04" db="EMBL/GenBank/DDBJ databases">
        <authorList>
            <person name="Bliznina A."/>
        </authorList>
    </citation>
    <scope>NUCLEOTIDE SEQUENCE [LARGE SCALE GENOMIC DNA]</scope>
</reference>
<evidence type="ECO:0000256" key="1">
    <source>
        <dbReference type="SAM" id="MobiDB-lite"/>
    </source>
</evidence>
<feature type="region of interest" description="Disordered" evidence="1">
    <location>
        <begin position="285"/>
        <end position="346"/>
    </location>
</feature>
<dbReference type="Proteomes" id="UP001158576">
    <property type="component" value="Chromosome XSR"/>
</dbReference>
<sequence>MPPKKKAGVSKTDIKPEPILDEKPPADSSGYALTGNIEVDLPEYLRALGVTHPPVVYSFKTNLAENEEIESHQEAPMHLPRVNVLFKEEPEGKTTVQNITSVHFRNFHIRDIEAKVISQCLTKLDKLESVYFFRSRLCGDIFNLIALPSSVKTVQIYGNPNPGDLWLAALRKGIPHLGFQGNSLRSADLIPMANELRLNTSLITLKLNNNPQMGDEIFHYIFRSLIQNKKLVSISASNCGLTDTCIEHIRVAFAKMVEMIPSEIYEWRKKRMALVFTSDSQLRLVPNKRKDDKAKSTPPPRKTRGNKDAPDKKRKSQTWATSSSTDTSKPPPKAAPKTVTIPDDTGIKREDKIMLQPGNRHLCHLNLSANHLTVFGILRLAEILEEQLERTTDAIALRQVNLALNQKSWKFFEDTEAFQATQQFIEIVRKLEKTKWAECLQNHGLTIPPLTPAAPITPAPTQSKK</sequence>
<name>A0ABN7SN78_OIKDI</name>
<dbReference type="Gene3D" id="3.80.10.10">
    <property type="entry name" value="Ribonuclease Inhibitor"/>
    <property type="match status" value="1"/>
</dbReference>
<dbReference type="EMBL" id="OU015569">
    <property type="protein sequence ID" value="CAG5098567.1"/>
    <property type="molecule type" value="Genomic_DNA"/>
</dbReference>
<accession>A0ABN7SN78</accession>
<keyword evidence="3" id="KW-1185">Reference proteome</keyword>
<feature type="region of interest" description="Disordered" evidence="1">
    <location>
        <begin position="1"/>
        <end position="27"/>
    </location>
</feature>
<dbReference type="InterPro" id="IPR053040">
    <property type="entry name" value="LRR-containing_protein_71"/>
</dbReference>
<dbReference type="InterPro" id="IPR032675">
    <property type="entry name" value="LRR_dom_sf"/>
</dbReference>
<evidence type="ECO:0000313" key="2">
    <source>
        <dbReference type="EMBL" id="CAG5098567.1"/>
    </source>
</evidence>
<dbReference type="PANTHER" id="PTHR46984">
    <property type="entry name" value="LEUCINE-RICH REPEAT-CONTAINING PROTEIN 71"/>
    <property type="match status" value="1"/>
</dbReference>
<dbReference type="PANTHER" id="PTHR46984:SF1">
    <property type="entry name" value="LEUCINE-RICH REPEAT-CONTAINING PROTEIN 71"/>
    <property type="match status" value="1"/>
</dbReference>